<proteinExistence type="predicted"/>
<keyword evidence="2" id="KW-0539">Nucleus</keyword>
<feature type="region of interest" description="Disordered" evidence="3">
    <location>
        <begin position="174"/>
        <end position="221"/>
    </location>
</feature>
<evidence type="ECO:0008006" key="6">
    <source>
        <dbReference type="Google" id="ProtNLM"/>
    </source>
</evidence>
<evidence type="ECO:0000256" key="1">
    <source>
        <dbReference type="ARBA" id="ARBA00004123"/>
    </source>
</evidence>
<dbReference type="Proteomes" id="UP001642360">
    <property type="component" value="Unassembled WGS sequence"/>
</dbReference>
<evidence type="ECO:0000313" key="5">
    <source>
        <dbReference type="Proteomes" id="UP001642360"/>
    </source>
</evidence>
<keyword evidence="5" id="KW-1185">Reference proteome</keyword>
<dbReference type="PANTHER" id="PTHR33172">
    <property type="entry name" value="OS08G0516900 PROTEIN"/>
    <property type="match status" value="1"/>
</dbReference>
<feature type="compositionally biased region" description="Low complexity" evidence="3">
    <location>
        <begin position="39"/>
        <end position="54"/>
    </location>
</feature>
<gene>
    <name evidence="4" type="ORF">ILEXP_LOCUS5858</name>
</gene>
<feature type="region of interest" description="Disordered" evidence="3">
    <location>
        <begin position="27"/>
        <end position="76"/>
    </location>
</feature>
<protein>
    <recommendedName>
        <fullName evidence="6">MTD1</fullName>
    </recommendedName>
</protein>
<dbReference type="EMBL" id="CAUOFW020000898">
    <property type="protein sequence ID" value="CAK9138509.1"/>
    <property type="molecule type" value="Genomic_DNA"/>
</dbReference>
<accession>A0ABC8R0I3</accession>
<evidence type="ECO:0000256" key="2">
    <source>
        <dbReference type="ARBA" id="ARBA00023242"/>
    </source>
</evidence>
<dbReference type="InterPro" id="IPR051992">
    <property type="entry name" value="OxStress_Response_Reg"/>
</dbReference>
<dbReference type="AlphaFoldDB" id="A0ABC8R0I3"/>
<comment type="subcellular location">
    <subcellularLocation>
        <location evidence="1">Nucleus</location>
    </subcellularLocation>
</comment>
<dbReference type="GO" id="GO:0006950">
    <property type="term" value="P:response to stress"/>
    <property type="evidence" value="ECO:0007669"/>
    <property type="project" value="UniProtKB-ARBA"/>
</dbReference>
<organism evidence="4 5">
    <name type="scientific">Ilex paraguariensis</name>
    <name type="common">yerba mate</name>
    <dbReference type="NCBI Taxonomy" id="185542"/>
    <lineage>
        <taxon>Eukaryota</taxon>
        <taxon>Viridiplantae</taxon>
        <taxon>Streptophyta</taxon>
        <taxon>Embryophyta</taxon>
        <taxon>Tracheophyta</taxon>
        <taxon>Spermatophyta</taxon>
        <taxon>Magnoliopsida</taxon>
        <taxon>eudicotyledons</taxon>
        <taxon>Gunneridae</taxon>
        <taxon>Pentapetalae</taxon>
        <taxon>asterids</taxon>
        <taxon>campanulids</taxon>
        <taxon>Aquifoliales</taxon>
        <taxon>Aquifoliaceae</taxon>
        <taxon>Ilex</taxon>
    </lineage>
</organism>
<evidence type="ECO:0000256" key="3">
    <source>
        <dbReference type="SAM" id="MobiDB-lite"/>
    </source>
</evidence>
<dbReference type="PANTHER" id="PTHR33172:SF96">
    <property type="entry name" value="PROTEIN OXIDATIVE STRESS 3 LIKE 3"/>
    <property type="match status" value="1"/>
</dbReference>
<sequence>MSCVAIYDSPESARFSSGDRRFLAPKSLLGQREDAEVQSSSSSSSIGRNSDVSSARGSVDGDQNNGDGEEVQSEFKGPLGSLDALEEVLPIKRGISNFYCGKSKSFTSLADTASCSTIKDIVKPVNAYTRKRKNLLAYSNFFDKNRNHLSRSNSGGISKRPVNSSRSTLALAVTMSSPESASNSESSNSHLLLPNTCLPPLPPHSRRSPDKESSPSPPARSFSPWRSFSLSDLQCAVGATPSITGLVINNQVKEENIH</sequence>
<dbReference type="GO" id="GO:0005634">
    <property type="term" value="C:nucleus"/>
    <property type="evidence" value="ECO:0007669"/>
    <property type="project" value="UniProtKB-SubCell"/>
</dbReference>
<name>A0ABC8R0I3_9AQUA</name>
<reference evidence="4 5" key="1">
    <citation type="submission" date="2024-02" db="EMBL/GenBank/DDBJ databases">
        <authorList>
            <person name="Vignale AGUSTIN F."/>
            <person name="Sosa J E."/>
            <person name="Modenutti C."/>
        </authorList>
    </citation>
    <scope>NUCLEOTIDE SEQUENCE [LARGE SCALE GENOMIC DNA]</scope>
</reference>
<feature type="compositionally biased region" description="Low complexity" evidence="3">
    <location>
        <begin position="176"/>
        <end position="196"/>
    </location>
</feature>
<evidence type="ECO:0000313" key="4">
    <source>
        <dbReference type="EMBL" id="CAK9138509.1"/>
    </source>
</evidence>
<comment type="caution">
    <text evidence="4">The sequence shown here is derived from an EMBL/GenBank/DDBJ whole genome shotgun (WGS) entry which is preliminary data.</text>
</comment>